<gene>
    <name evidence="9" type="primary">lspA</name>
    <name evidence="11" type="ordered locus">Adeg_1605</name>
</gene>
<dbReference type="STRING" id="429009.Adeg_1605"/>
<evidence type="ECO:0000256" key="5">
    <source>
        <dbReference type="ARBA" id="ARBA00022750"/>
    </source>
</evidence>
<evidence type="ECO:0000256" key="3">
    <source>
        <dbReference type="ARBA" id="ARBA00022670"/>
    </source>
</evidence>
<dbReference type="Pfam" id="PF01252">
    <property type="entry name" value="Peptidase_A8"/>
    <property type="match status" value="1"/>
</dbReference>
<dbReference type="Proteomes" id="UP000002620">
    <property type="component" value="Chromosome"/>
</dbReference>
<dbReference type="RefSeq" id="WP_015739577.1">
    <property type="nucleotide sequence ID" value="NC_013385.1"/>
</dbReference>
<evidence type="ECO:0000256" key="2">
    <source>
        <dbReference type="ARBA" id="ARBA00022475"/>
    </source>
</evidence>
<evidence type="ECO:0000256" key="8">
    <source>
        <dbReference type="ARBA" id="ARBA00023136"/>
    </source>
</evidence>
<name>C9R8S1_AMMDK</name>
<keyword evidence="4 9" id="KW-0812">Transmembrane</keyword>
<keyword evidence="2 9" id="KW-1003">Cell membrane</keyword>
<dbReference type="KEGG" id="adg:Adeg_1605"/>
<comment type="function">
    <text evidence="9">This protein specifically catalyzes the removal of signal peptides from prolipoproteins.</text>
</comment>
<evidence type="ECO:0000313" key="12">
    <source>
        <dbReference type="Proteomes" id="UP000002620"/>
    </source>
</evidence>
<dbReference type="OrthoDB" id="9810259at2"/>
<dbReference type="PRINTS" id="PR00781">
    <property type="entry name" value="LIPOSIGPTASE"/>
</dbReference>
<evidence type="ECO:0000256" key="6">
    <source>
        <dbReference type="ARBA" id="ARBA00022801"/>
    </source>
</evidence>
<dbReference type="NCBIfam" id="TIGR00077">
    <property type="entry name" value="lspA"/>
    <property type="match status" value="1"/>
</dbReference>
<evidence type="ECO:0000256" key="4">
    <source>
        <dbReference type="ARBA" id="ARBA00022692"/>
    </source>
</evidence>
<evidence type="ECO:0000256" key="1">
    <source>
        <dbReference type="ARBA" id="ARBA00006139"/>
    </source>
</evidence>
<keyword evidence="6 9" id="KW-0378">Hydrolase</keyword>
<proteinExistence type="inferred from homology"/>
<sequence length="143" mass="16005">MAAFWLTFLLSFLLDQVTKLWALSYLSRPLVLIPGLLTLRCVHNPGAAFGLLAHQTPLLILVAAVASLVLLLGYKRLRLNAPPIIHWGLGFFLGGTLGNLVDRVRFGYVVDFIDFGFWPVFNLADVAIVVGVGLILWYWWRGR</sequence>
<evidence type="ECO:0000256" key="10">
    <source>
        <dbReference type="RuleBase" id="RU004181"/>
    </source>
</evidence>
<keyword evidence="3 9" id="KW-0645">Protease</keyword>
<comment type="subcellular location">
    <subcellularLocation>
        <location evidence="9">Cell membrane</location>
        <topology evidence="9">Multi-pass membrane protein</topology>
    </subcellularLocation>
</comment>
<dbReference type="InterPro" id="IPR001872">
    <property type="entry name" value="Peptidase_A8"/>
</dbReference>
<accession>C9R8S1</accession>
<evidence type="ECO:0000256" key="9">
    <source>
        <dbReference type="HAMAP-Rule" id="MF_00161"/>
    </source>
</evidence>
<feature type="active site" evidence="9">
    <location>
        <position position="111"/>
    </location>
</feature>
<keyword evidence="12" id="KW-1185">Reference proteome</keyword>
<dbReference type="GO" id="GO:0004190">
    <property type="term" value="F:aspartic-type endopeptidase activity"/>
    <property type="evidence" value="ECO:0007669"/>
    <property type="project" value="UniProtKB-UniRule"/>
</dbReference>
<keyword evidence="8 9" id="KW-0472">Membrane</keyword>
<dbReference type="PANTHER" id="PTHR33695">
    <property type="entry name" value="LIPOPROTEIN SIGNAL PEPTIDASE"/>
    <property type="match status" value="1"/>
</dbReference>
<feature type="transmembrane region" description="Helical" evidence="9">
    <location>
        <begin position="46"/>
        <end position="72"/>
    </location>
</feature>
<dbReference type="eggNOG" id="COG0597">
    <property type="taxonomic scope" value="Bacteria"/>
</dbReference>
<keyword evidence="7 9" id="KW-1133">Transmembrane helix</keyword>
<protein>
    <recommendedName>
        <fullName evidence="9">Lipoprotein signal peptidase</fullName>
        <ecNumber evidence="9">3.4.23.36</ecNumber>
    </recommendedName>
    <alternativeName>
        <fullName evidence="9">Prolipoprotein signal peptidase</fullName>
    </alternativeName>
    <alternativeName>
        <fullName evidence="9">Signal peptidase II</fullName>
        <shortName evidence="9">SPase II</shortName>
    </alternativeName>
</protein>
<dbReference type="PANTHER" id="PTHR33695:SF1">
    <property type="entry name" value="LIPOPROTEIN SIGNAL PEPTIDASE"/>
    <property type="match status" value="1"/>
</dbReference>
<feature type="transmembrane region" description="Helical" evidence="9">
    <location>
        <begin position="84"/>
        <end position="101"/>
    </location>
</feature>
<dbReference type="EMBL" id="CP001785">
    <property type="protein sequence ID" value="ACX52700.1"/>
    <property type="molecule type" value="Genomic_DNA"/>
</dbReference>
<dbReference type="HOGENOM" id="CLU_083252_3_1_9"/>
<feature type="active site" evidence="9">
    <location>
        <position position="125"/>
    </location>
</feature>
<comment type="similarity">
    <text evidence="1 9 10">Belongs to the peptidase A8 family.</text>
</comment>
<feature type="transmembrane region" description="Helical" evidence="9">
    <location>
        <begin position="121"/>
        <end position="140"/>
    </location>
</feature>
<evidence type="ECO:0000313" key="11">
    <source>
        <dbReference type="EMBL" id="ACX52700.1"/>
    </source>
</evidence>
<dbReference type="UniPathway" id="UPA00665"/>
<organism evidence="11 12">
    <name type="scientific">Ammonifex degensii (strain DSM 10501 / KC4)</name>
    <dbReference type="NCBI Taxonomy" id="429009"/>
    <lineage>
        <taxon>Bacteria</taxon>
        <taxon>Bacillati</taxon>
        <taxon>Bacillota</taxon>
        <taxon>Clostridia</taxon>
        <taxon>Thermoanaerobacterales</taxon>
        <taxon>Thermoanaerobacteraceae</taxon>
        <taxon>Ammonifex</taxon>
    </lineage>
</organism>
<comment type="pathway">
    <text evidence="9">Protein modification; lipoprotein biosynthesis (signal peptide cleavage).</text>
</comment>
<comment type="caution">
    <text evidence="9">Lacks conserved residue(s) required for the propagation of feature annotation.</text>
</comment>
<keyword evidence="11" id="KW-0449">Lipoprotein</keyword>
<dbReference type="GO" id="GO:0006508">
    <property type="term" value="P:proteolysis"/>
    <property type="evidence" value="ECO:0007669"/>
    <property type="project" value="UniProtKB-KW"/>
</dbReference>
<dbReference type="AlphaFoldDB" id="C9R8S1"/>
<comment type="catalytic activity">
    <reaction evidence="9">
        <text>Release of signal peptides from bacterial membrane prolipoproteins. Hydrolyzes -Xaa-Yaa-Zaa-|-(S,diacylglyceryl)Cys-, in which Xaa is hydrophobic (preferably Leu), and Yaa (Ala or Ser) and Zaa (Gly or Ala) have small, neutral side chains.</text>
        <dbReference type="EC" id="3.4.23.36"/>
    </reaction>
</comment>
<reference evidence="11 12" key="1">
    <citation type="submission" date="2009-10" db="EMBL/GenBank/DDBJ databases">
        <title>Complete sequence of chromosome of Ammonifex degensii KC4.</title>
        <authorList>
            <consortium name="US DOE Joint Genome Institute"/>
            <person name="Kerfeld C."/>
            <person name="Goodner B."/>
            <person name="Huber H."/>
            <person name="Stetter K."/>
            <person name="Lucas S."/>
            <person name="Copeland A."/>
            <person name="Lapidus A."/>
            <person name="Glavina del Rio T."/>
            <person name="Dalin E."/>
            <person name="Tice H."/>
            <person name="Bruce D."/>
            <person name="Goodwin L."/>
            <person name="Pitluck S."/>
            <person name="Saunders E."/>
            <person name="Brettin T."/>
            <person name="Detter J.C."/>
            <person name="Han C."/>
            <person name="Larimer F."/>
            <person name="Land M."/>
            <person name="Hauser L."/>
            <person name="Kyrpides N."/>
            <person name="Ovchinnikova G."/>
            <person name="Richardson P."/>
        </authorList>
    </citation>
    <scope>NUCLEOTIDE SEQUENCE [LARGE SCALE GENOMIC DNA]</scope>
    <source>
        <strain evidence="12">DSM 10501 / KC4</strain>
    </source>
</reference>
<keyword evidence="5 9" id="KW-0064">Aspartyl protease</keyword>
<dbReference type="EC" id="3.4.23.36" evidence="9"/>
<dbReference type="GO" id="GO:0005886">
    <property type="term" value="C:plasma membrane"/>
    <property type="evidence" value="ECO:0007669"/>
    <property type="project" value="UniProtKB-SubCell"/>
</dbReference>
<evidence type="ECO:0000256" key="7">
    <source>
        <dbReference type="ARBA" id="ARBA00022989"/>
    </source>
</evidence>
<dbReference type="HAMAP" id="MF_00161">
    <property type="entry name" value="LspA"/>
    <property type="match status" value="1"/>
</dbReference>